<accession>A0AAD3TJQ4</accession>
<evidence type="ECO:0000313" key="4">
    <source>
        <dbReference type="Proteomes" id="UP001279734"/>
    </source>
</evidence>
<proteinExistence type="predicted"/>
<keyword evidence="4" id="KW-1185">Reference proteome</keyword>
<feature type="chain" id="PRO_5042206530" evidence="2">
    <location>
        <begin position="28"/>
        <end position="89"/>
    </location>
</feature>
<dbReference type="EMBL" id="BSYO01000039">
    <property type="protein sequence ID" value="GMH31143.1"/>
    <property type="molecule type" value="Genomic_DNA"/>
</dbReference>
<keyword evidence="2" id="KW-0732">Signal</keyword>
<dbReference type="AlphaFoldDB" id="A0AAD3TJQ4"/>
<dbReference type="Proteomes" id="UP001279734">
    <property type="component" value="Unassembled WGS sequence"/>
</dbReference>
<name>A0AAD3TJQ4_NEPGR</name>
<evidence type="ECO:0000256" key="2">
    <source>
        <dbReference type="SAM" id="SignalP"/>
    </source>
</evidence>
<evidence type="ECO:0000256" key="1">
    <source>
        <dbReference type="SAM" id="MobiDB-lite"/>
    </source>
</evidence>
<protein>
    <submittedName>
        <fullName evidence="3">Uncharacterized protein</fullName>
    </submittedName>
</protein>
<sequence length="89" mass="10291">MVAASDRGRQRWWKYVWAAGWLVWLRARNAIGPGPKEFGMRSVAPGHTDETAPKEDERRKMMNTASSVNSAGRDLRRGEWWEVRKDFDG</sequence>
<organism evidence="3 4">
    <name type="scientific">Nepenthes gracilis</name>
    <name type="common">Slender pitcher plant</name>
    <dbReference type="NCBI Taxonomy" id="150966"/>
    <lineage>
        <taxon>Eukaryota</taxon>
        <taxon>Viridiplantae</taxon>
        <taxon>Streptophyta</taxon>
        <taxon>Embryophyta</taxon>
        <taxon>Tracheophyta</taxon>
        <taxon>Spermatophyta</taxon>
        <taxon>Magnoliopsida</taxon>
        <taxon>eudicotyledons</taxon>
        <taxon>Gunneridae</taxon>
        <taxon>Pentapetalae</taxon>
        <taxon>Caryophyllales</taxon>
        <taxon>Nepenthaceae</taxon>
        <taxon>Nepenthes</taxon>
    </lineage>
</organism>
<evidence type="ECO:0000313" key="3">
    <source>
        <dbReference type="EMBL" id="GMH31143.1"/>
    </source>
</evidence>
<feature type="compositionally biased region" description="Basic and acidic residues" evidence="1">
    <location>
        <begin position="47"/>
        <end position="60"/>
    </location>
</feature>
<reference evidence="3" key="1">
    <citation type="submission" date="2023-05" db="EMBL/GenBank/DDBJ databases">
        <title>Nepenthes gracilis genome sequencing.</title>
        <authorList>
            <person name="Fukushima K."/>
        </authorList>
    </citation>
    <scope>NUCLEOTIDE SEQUENCE</scope>
    <source>
        <strain evidence="3">SING2019-196</strain>
    </source>
</reference>
<gene>
    <name evidence="3" type="ORF">Nepgr_032986</name>
</gene>
<feature type="region of interest" description="Disordered" evidence="1">
    <location>
        <begin position="32"/>
        <end position="70"/>
    </location>
</feature>
<feature type="signal peptide" evidence="2">
    <location>
        <begin position="1"/>
        <end position="27"/>
    </location>
</feature>
<comment type="caution">
    <text evidence="3">The sequence shown here is derived from an EMBL/GenBank/DDBJ whole genome shotgun (WGS) entry which is preliminary data.</text>
</comment>